<evidence type="ECO:0000313" key="2">
    <source>
        <dbReference type="Proteomes" id="UP000314294"/>
    </source>
</evidence>
<gene>
    <name evidence="1" type="ORF">EYF80_018118</name>
</gene>
<dbReference type="Proteomes" id="UP000314294">
    <property type="component" value="Unassembled WGS sequence"/>
</dbReference>
<organism evidence="1 2">
    <name type="scientific">Liparis tanakae</name>
    <name type="common">Tanaka's snailfish</name>
    <dbReference type="NCBI Taxonomy" id="230148"/>
    <lineage>
        <taxon>Eukaryota</taxon>
        <taxon>Metazoa</taxon>
        <taxon>Chordata</taxon>
        <taxon>Craniata</taxon>
        <taxon>Vertebrata</taxon>
        <taxon>Euteleostomi</taxon>
        <taxon>Actinopterygii</taxon>
        <taxon>Neopterygii</taxon>
        <taxon>Teleostei</taxon>
        <taxon>Neoteleostei</taxon>
        <taxon>Acanthomorphata</taxon>
        <taxon>Eupercaria</taxon>
        <taxon>Perciformes</taxon>
        <taxon>Cottioidei</taxon>
        <taxon>Cottales</taxon>
        <taxon>Liparidae</taxon>
        <taxon>Liparis</taxon>
    </lineage>
</organism>
<dbReference type="AlphaFoldDB" id="A0A4Z2I2X9"/>
<name>A0A4Z2I2X9_9TELE</name>
<protein>
    <submittedName>
        <fullName evidence="1">Uncharacterized protein</fullName>
    </submittedName>
</protein>
<accession>A0A4Z2I2X9</accession>
<evidence type="ECO:0000313" key="1">
    <source>
        <dbReference type="EMBL" id="TNN71593.1"/>
    </source>
</evidence>
<comment type="caution">
    <text evidence="1">The sequence shown here is derived from an EMBL/GenBank/DDBJ whole genome shotgun (WGS) entry which is preliminary data.</text>
</comment>
<sequence length="123" mass="13449">MPPQDYMDTDPAVELTPQAVDRYLKVSVESRSIAPDFLFRGPPRSQRMDHYPPGDPGAVFWTLLVLRSIQTYGGVTLSQSAWCAAGSGTFKPCCCLGKAVTELQRTTTTGTGGFHFHRVTILA</sequence>
<reference evidence="1 2" key="1">
    <citation type="submission" date="2019-03" db="EMBL/GenBank/DDBJ databases">
        <title>First draft genome of Liparis tanakae, snailfish: a comprehensive survey of snailfish specific genes.</title>
        <authorList>
            <person name="Kim W."/>
            <person name="Song I."/>
            <person name="Jeong J.-H."/>
            <person name="Kim D."/>
            <person name="Kim S."/>
            <person name="Ryu S."/>
            <person name="Song J.Y."/>
            <person name="Lee S.K."/>
        </authorList>
    </citation>
    <scope>NUCLEOTIDE SEQUENCE [LARGE SCALE GENOMIC DNA]</scope>
    <source>
        <tissue evidence="1">Muscle</tissue>
    </source>
</reference>
<keyword evidence="2" id="KW-1185">Reference proteome</keyword>
<dbReference type="EMBL" id="SRLO01000147">
    <property type="protein sequence ID" value="TNN71593.1"/>
    <property type="molecule type" value="Genomic_DNA"/>
</dbReference>
<proteinExistence type="predicted"/>